<evidence type="ECO:0000256" key="3">
    <source>
        <dbReference type="ARBA" id="ARBA00022676"/>
    </source>
</evidence>
<evidence type="ECO:0000256" key="2">
    <source>
        <dbReference type="ARBA" id="ARBA00008661"/>
    </source>
</evidence>
<keyword evidence="7" id="KW-1133">Transmembrane helix</keyword>
<feature type="region of interest" description="Disordered" evidence="12">
    <location>
        <begin position="1"/>
        <end position="77"/>
    </location>
</feature>
<feature type="compositionally biased region" description="Polar residues" evidence="12">
    <location>
        <begin position="52"/>
        <end position="69"/>
    </location>
</feature>
<keyword evidence="8 11" id="KW-0333">Golgi apparatus</keyword>
<dbReference type="GO" id="GO:0006493">
    <property type="term" value="P:protein O-linked glycosylation"/>
    <property type="evidence" value="ECO:0007669"/>
    <property type="project" value="TreeGrafter"/>
</dbReference>
<evidence type="ECO:0000256" key="6">
    <source>
        <dbReference type="ARBA" id="ARBA00022968"/>
    </source>
</evidence>
<accession>A0A2T7PWS9</accession>
<evidence type="ECO:0000256" key="11">
    <source>
        <dbReference type="RuleBase" id="RU363063"/>
    </source>
</evidence>
<keyword evidence="5" id="KW-0812">Transmembrane</keyword>
<dbReference type="OrthoDB" id="5512589at2759"/>
<organism evidence="13 14">
    <name type="scientific">Pomacea canaliculata</name>
    <name type="common">Golden apple snail</name>
    <dbReference type="NCBI Taxonomy" id="400727"/>
    <lineage>
        <taxon>Eukaryota</taxon>
        <taxon>Metazoa</taxon>
        <taxon>Spiralia</taxon>
        <taxon>Lophotrochozoa</taxon>
        <taxon>Mollusca</taxon>
        <taxon>Gastropoda</taxon>
        <taxon>Caenogastropoda</taxon>
        <taxon>Architaenioglossa</taxon>
        <taxon>Ampullarioidea</taxon>
        <taxon>Ampullariidae</taxon>
        <taxon>Pomacea</taxon>
    </lineage>
</organism>
<evidence type="ECO:0000256" key="1">
    <source>
        <dbReference type="ARBA" id="ARBA00004323"/>
    </source>
</evidence>
<evidence type="ECO:0000256" key="7">
    <source>
        <dbReference type="ARBA" id="ARBA00022989"/>
    </source>
</evidence>
<feature type="compositionally biased region" description="Basic and acidic residues" evidence="12">
    <location>
        <begin position="21"/>
        <end position="33"/>
    </location>
</feature>
<evidence type="ECO:0000256" key="10">
    <source>
        <dbReference type="ARBA" id="ARBA00023180"/>
    </source>
</evidence>
<dbReference type="AlphaFoldDB" id="A0A2T7PWS9"/>
<dbReference type="PANTHER" id="PTHR11214:SF235">
    <property type="entry name" value="HEXOSYLTRANSFERASE"/>
    <property type="match status" value="1"/>
</dbReference>
<reference evidence="13 14" key="1">
    <citation type="submission" date="2018-04" db="EMBL/GenBank/DDBJ databases">
        <title>The genome of golden apple snail Pomacea canaliculata provides insight into stress tolerance and invasive adaptation.</title>
        <authorList>
            <person name="Liu C."/>
            <person name="Liu B."/>
            <person name="Ren Y."/>
            <person name="Zhang Y."/>
            <person name="Wang H."/>
            <person name="Li S."/>
            <person name="Jiang F."/>
            <person name="Yin L."/>
            <person name="Zhang G."/>
            <person name="Qian W."/>
            <person name="Fan W."/>
        </authorList>
    </citation>
    <scope>NUCLEOTIDE SEQUENCE [LARGE SCALE GENOMIC DNA]</scope>
    <source>
        <strain evidence="13">SZHN2017</strain>
        <tissue evidence="13">Muscle</tissue>
    </source>
</reference>
<comment type="caution">
    <text evidence="13">The sequence shown here is derived from an EMBL/GenBank/DDBJ whole genome shotgun (WGS) entry which is preliminary data.</text>
</comment>
<dbReference type="EMBL" id="PZQS01000001">
    <property type="protein sequence ID" value="PVD37885.1"/>
    <property type="molecule type" value="Genomic_DNA"/>
</dbReference>
<dbReference type="PANTHER" id="PTHR11214">
    <property type="entry name" value="BETA-1,3-N-ACETYLGLUCOSAMINYLTRANSFERASE"/>
    <property type="match status" value="1"/>
</dbReference>
<dbReference type="GO" id="GO:0016758">
    <property type="term" value="F:hexosyltransferase activity"/>
    <property type="evidence" value="ECO:0007669"/>
    <property type="project" value="InterPro"/>
</dbReference>
<comment type="subcellular location">
    <subcellularLocation>
        <location evidence="1 11">Golgi apparatus membrane</location>
        <topology evidence="1 11">Single-pass type II membrane protein</topology>
    </subcellularLocation>
</comment>
<dbReference type="SUPFAM" id="SSF53448">
    <property type="entry name" value="Nucleotide-diphospho-sugar transferases"/>
    <property type="match status" value="1"/>
</dbReference>
<keyword evidence="6" id="KW-0735">Signal-anchor</keyword>
<dbReference type="InterPro" id="IPR029044">
    <property type="entry name" value="Nucleotide-diphossugar_trans"/>
</dbReference>
<keyword evidence="14" id="KW-1185">Reference proteome</keyword>
<gene>
    <name evidence="13" type="ORF">C0Q70_00487</name>
</gene>
<protein>
    <recommendedName>
        <fullName evidence="11">Hexosyltransferase</fullName>
        <ecNumber evidence="11">2.4.1.-</ecNumber>
    </recommendedName>
</protein>
<keyword evidence="3 11" id="KW-0328">Glycosyltransferase</keyword>
<dbReference type="EC" id="2.4.1.-" evidence="11"/>
<dbReference type="FunFam" id="3.90.550.50:FF:000001">
    <property type="entry name" value="Hexosyltransferase"/>
    <property type="match status" value="1"/>
</dbReference>
<keyword evidence="4" id="KW-0808">Transferase</keyword>
<comment type="similarity">
    <text evidence="2 11">Belongs to the glycosyltransferase 31 family.</text>
</comment>
<evidence type="ECO:0000256" key="5">
    <source>
        <dbReference type="ARBA" id="ARBA00022692"/>
    </source>
</evidence>
<name>A0A2T7PWS9_POMCA</name>
<dbReference type="Pfam" id="PF01762">
    <property type="entry name" value="Galactosyl_T"/>
    <property type="match status" value="1"/>
</dbReference>
<evidence type="ECO:0000313" key="13">
    <source>
        <dbReference type="EMBL" id="PVD37885.1"/>
    </source>
</evidence>
<evidence type="ECO:0000256" key="8">
    <source>
        <dbReference type="ARBA" id="ARBA00023034"/>
    </source>
</evidence>
<dbReference type="InterPro" id="IPR002659">
    <property type="entry name" value="Glyco_trans_31"/>
</dbReference>
<dbReference type="GO" id="GO:0000139">
    <property type="term" value="C:Golgi membrane"/>
    <property type="evidence" value="ECO:0007669"/>
    <property type="project" value="UniProtKB-SubCell"/>
</dbReference>
<keyword evidence="10" id="KW-0325">Glycoprotein</keyword>
<dbReference type="Proteomes" id="UP000245119">
    <property type="component" value="Linkage Group LG1"/>
</dbReference>
<evidence type="ECO:0000256" key="9">
    <source>
        <dbReference type="ARBA" id="ARBA00023136"/>
    </source>
</evidence>
<evidence type="ECO:0000256" key="4">
    <source>
        <dbReference type="ARBA" id="ARBA00022679"/>
    </source>
</evidence>
<dbReference type="Gene3D" id="3.90.550.50">
    <property type="match status" value="1"/>
</dbReference>
<evidence type="ECO:0000313" key="14">
    <source>
        <dbReference type="Proteomes" id="UP000245119"/>
    </source>
</evidence>
<keyword evidence="9" id="KW-0472">Membrane</keyword>
<sequence length="485" mass="53908">MSRDESSLAGSSVARPRFGHVRWEQGSKGKGPRDVGGIAHSVVGVSPAGHKTATSTDRSPVSAHNSWHQIRSHRAAPSRLVEGRRRMEEGRGWKEKKKRPVIILSLLAVVGSVLKLLYEFNSAAAVQHSHNGLFTRKQRLKTSTLVVSSGPASDLPEYRPCSGRPCSNLQHLSRNEWVSEVNGSASIPRMPGQRFSAAHVAELGVVSQSSVVSSWPPRTSKIDWDPFLVVVVCSKPENTQLRLAVRRTWGLNLDSAKVLVRFFVGQDDGWDSIIAREQELHSDVIKTDLADTYFNLSRKVLSALSWSARNAPRARYVMKTDDDTYVNVPYLLHALRSHALGDDYSIAGAVCVNSSVVRDPADKWFVTYLDYPSDVYPTYVFGGGYVMSVTAARAILLASRNSDYLHLEDVYVTGILAKRAGIRRVAHEGFSFWMSKRPSPCEMAINSRVTAVNLTANEFYKLYSEIHLILRTGNWTACYQERGHD</sequence>
<dbReference type="STRING" id="400727.A0A2T7PWS9"/>
<proteinExistence type="inferred from homology"/>
<evidence type="ECO:0000256" key="12">
    <source>
        <dbReference type="SAM" id="MobiDB-lite"/>
    </source>
</evidence>